<name>A0A814HW27_9BILA</name>
<sequence length="439" mass="50879">MENQSQNVIANMKSGDKITYKTGTNFEKEETNKIVQLGNYLFRLSQVKKSIHFSDSKEIHQEKRQLLDLNNNDEINKTQTTPNSNIVHGESIHENKNKSKIIINDASTTSKSVTSKNVVQPTTSSEEFHSIIKDQDIIKSTENKEKKRSIQSGNFLFTSWMDSREDNFSLWASAKDSLREWQFQTRSDHRLAEIKSMFEFDRTCPSSFGSLKILSPSDLKEIISRASINAYFDMICRDDSTTVEIGEYLNLSKENIFGGTDYDSHNDKVTFVNVNLNQSTIDLADNRVDFITCFVTLHHVPQLKLILSEFVRILRPSGYLIIREHNCENKRSLTAKYLNFVHAFMMIAHVGEFADVQRNHLNQNEVQSDDDSVSHTIDWKQEKLNIIKYTKSIQYRTRTEWQQEIENVGFHLKATLEYNQSTLKNPQELFYAVFQLNVK</sequence>
<dbReference type="CDD" id="cd02440">
    <property type="entry name" value="AdoMet_MTases"/>
    <property type="match status" value="1"/>
</dbReference>
<keyword evidence="5" id="KW-1185">Reference proteome</keyword>
<dbReference type="SUPFAM" id="SSF53335">
    <property type="entry name" value="S-adenosyl-L-methionine-dependent methyltransferases"/>
    <property type="match status" value="1"/>
</dbReference>
<evidence type="ECO:0000259" key="1">
    <source>
        <dbReference type="Pfam" id="PF08241"/>
    </source>
</evidence>
<dbReference type="Proteomes" id="UP000663870">
    <property type="component" value="Unassembled WGS sequence"/>
</dbReference>
<evidence type="ECO:0000313" key="2">
    <source>
        <dbReference type="EMBL" id="CAF1013938.1"/>
    </source>
</evidence>
<gene>
    <name evidence="3" type="ORF">JXQ802_LOCUS20196</name>
    <name evidence="2" type="ORF">PYM288_LOCUS15256</name>
</gene>
<evidence type="ECO:0000313" key="4">
    <source>
        <dbReference type="Proteomes" id="UP000663854"/>
    </source>
</evidence>
<dbReference type="AlphaFoldDB" id="A0A814HW27"/>
<dbReference type="GO" id="GO:0008757">
    <property type="term" value="F:S-adenosylmethionine-dependent methyltransferase activity"/>
    <property type="evidence" value="ECO:0007669"/>
    <property type="project" value="InterPro"/>
</dbReference>
<dbReference type="Proteomes" id="UP000663854">
    <property type="component" value="Unassembled WGS sequence"/>
</dbReference>
<comment type="caution">
    <text evidence="2">The sequence shown here is derived from an EMBL/GenBank/DDBJ whole genome shotgun (WGS) entry which is preliminary data.</text>
</comment>
<proteinExistence type="predicted"/>
<accession>A0A814HW27</accession>
<dbReference type="Gene3D" id="3.40.50.150">
    <property type="entry name" value="Vaccinia Virus protein VP39"/>
    <property type="match status" value="1"/>
</dbReference>
<protein>
    <recommendedName>
        <fullName evidence="1">Methyltransferase type 11 domain-containing protein</fullName>
    </recommendedName>
</protein>
<evidence type="ECO:0000313" key="5">
    <source>
        <dbReference type="Proteomes" id="UP000663870"/>
    </source>
</evidence>
<evidence type="ECO:0000313" key="3">
    <source>
        <dbReference type="EMBL" id="CAF1120877.1"/>
    </source>
</evidence>
<dbReference type="InterPro" id="IPR029063">
    <property type="entry name" value="SAM-dependent_MTases_sf"/>
</dbReference>
<dbReference type="Pfam" id="PF08241">
    <property type="entry name" value="Methyltransf_11"/>
    <property type="match status" value="1"/>
</dbReference>
<reference evidence="2" key="1">
    <citation type="submission" date="2021-02" db="EMBL/GenBank/DDBJ databases">
        <authorList>
            <person name="Nowell W R."/>
        </authorList>
    </citation>
    <scope>NUCLEOTIDE SEQUENCE</scope>
</reference>
<feature type="domain" description="Methyltransferase type 11" evidence="1">
    <location>
        <begin position="269"/>
        <end position="322"/>
    </location>
</feature>
<dbReference type="EMBL" id="CAJNOH010000361">
    <property type="protein sequence ID" value="CAF1013938.1"/>
    <property type="molecule type" value="Genomic_DNA"/>
</dbReference>
<dbReference type="EMBL" id="CAJNOL010000572">
    <property type="protein sequence ID" value="CAF1120877.1"/>
    <property type="molecule type" value="Genomic_DNA"/>
</dbReference>
<dbReference type="InterPro" id="IPR013216">
    <property type="entry name" value="Methyltransf_11"/>
</dbReference>
<organism evidence="2 4">
    <name type="scientific">Rotaria sordida</name>
    <dbReference type="NCBI Taxonomy" id="392033"/>
    <lineage>
        <taxon>Eukaryota</taxon>
        <taxon>Metazoa</taxon>
        <taxon>Spiralia</taxon>
        <taxon>Gnathifera</taxon>
        <taxon>Rotifera</taxon>
        <taxon>Eurotatoria</taxon>
        <taxon>Bdelloidea</taxon>
        <taxon>Philodinida</taxon>
        <taxon>Philodinidae</taxon>
        <taxon>Rotaria</taxon>
    </lineage>
</organism>